<keyword evidence="2" id="KW-0812">Transmembrane</keyword>
<dbReference type="Proteomes" id="UP001374535">
    <property type="component" value="Chromosome 9"/>
</dbReference>
<feature type="region of interest" description="Disordered" evidence="1">
    <location>
        <begin position="1"/>
        <end position="27"/>
    </location>
</feature>
<proteinExistence type="predicted"/>
<gene>
    <name evidence="3" type="ORF">V8G54_029696</name>
</gene>
<sequence>MQCHNRSRRCRLPESDVGNRTAPTEDTHPTLAAASELGDAFGDVCATGNLHDMASEGVWAVLGDKDWWFGLVLGARWSPSGPASSNLDSTLFGFIAVVSIFFLFIFSFSAEASLVDGKVHVTFV</sequence>
<protein>
    <submittedName>
        <fullName evidence="3">Uncharacterized protein</fullName>
    </submittedName>
</protein>
<name>A0AAQ3MVH4_VIGMU</name>
<feature type="compositionally biased region" description="Basic residues" evidence="1">
    <location>
        <begin position="1"/>
        <end position="10"/>
    </location>
</feature>
<reference evidence="3 4" key="1">
    <citation type="journal article" date="2023" name="Life. Sci Alliance">
        <title>Evolutionary insights into 3D genome organization and epigenetic landscape of Vigna mungo.</title>
        <authorList>
            <person name="Junaid A."/>
            <person name="Singh B."/>
            <person name="Bhatia S."/>
        </authorList>
    </citation>
    <scope>NUCLEOTIDE SEQUENCE [LARGE SCALE GENOMIC DNA]</scope>
    <source>
        <strain evidence="3">Urdbean</strain>
    </source>
</reference>
<accession>A0AAQ3MVH4</accession>
<evidence type="ECO:0000256" key="1">
    <source>
        <dbReference type="SAM" id="MobiDB-lite"/>
    </source>
</evidence>
<keyword evidence="2" id="KW-1133">Transmembrane helix</keyword>
<evidence type="ECO:0000313" key="4">
    <source>
        <dbReference type="Proteomes" id="UP001374535"/>
    </source>
</evidence>
<dbReference type="EMBL" id="CP144692">
    <property type="protein sequence ID" value="WVY97545.1"/>
    <property type="molecule type" value="Genomic_DNA"/>
</dbReference>
<evidence type="ECO:0000256" key="2">
    <source>
        <dbReference type="SAM" id="Phobius"/>
    </source>
</evidence>
<keyword evidence="4" id="KW-1185">Reference proteome</keyword>
<evidence type="ECO:0000313" key="3">
    <source>
        <dbReference type="EMBL" id="WVY97545.1"/>
    </source>
</evidence>
<feature type="transmembrane region" description="Helical" evidence="2">
    <location>
        <begin position="91"/>
        <end position="110"/>
    </location>
</feature>
<organism evidence="3 4">
    <name type="scientific">Vigna mungo</name>
    <name type="common">Black gram</name>
    <name type="synonym">Phaseolus mungo</name>
    <dbReference type="NCBI Taxonomy" id="3915"/>
    <lineage>
        <taxon>Eukaryota</taxon>
        <taxon>Viridiplantae</taxon>
        <taxon>Streptophyta</taxon>
        <taxon>Embryophyta</taxon>
        <taxon>Tracheophyta</taxon>
        <taxon>Spermatophyta</taxon>
        <taxon>Magnoliopsida</taxon>
        <taxon>eudicotyledons</taxon>
        <taxon>Gunneridae</taxon>
        <taxon>Pentapetalae</taxon>
        <taxon>rosids</taxon>
        <taxon>fabids</taxon>
        <taxon>Fabales</taxon>
        <taxon>Fabaceae</taxon>
        <taxon>Papilionoideae</taxon>
        <taxon>50 kb inversion clade</taxon>
        <taxon>NPAAA clade</taxon>
        <taxon>indigoferoid/millettioid clade</taxon>
        <taxon>Phaseoleae</taxon>
        <taxon>Vigna</taxon>
    </lineage>
</organism>
<keyword evidence="2" id="KW-0472">Membrane</keyword>
<dbReference type="AlphaFoldDB" id="A0AAQ3MVH4"/>